<dbReference type="PROSITE" id="PS50088">
    <property type="entry name" value="ANK_REPEAT"/>
    <property type="match status" value="2"/>
</dbReference>
<feature type="repeat" description="ANK" evidence="3">
    <location>
        <begin position="124"/>
        <end position="156"/>
    </location>
</feature>
<dbReference type="Gene3D" id="1.25.40.20">
    <property type="entry name" value="Ankyrin repeat-containing domain"/>
    <property type="match status" value="1"/>
</dbReference>
<accession>A0AAF3EIJ8</accession>
<dbReference type="PANTHER" id="PTHR23180">
    <property type="entry name" value="CENTAURIN/ARF"/>
    <property type="match status" value="1"/>
</dbReference>
<dbReference type="SUPFAM" id="SSF48403">
    <property type="entry name" value="Ankyrin repeat"/>
    <property type="match status" value="1"/>
</dbReference>
<dbReference type="Pfam" id="PF12796">
    <property type="entry name" value="Ank_2"/>
    <property type="match status" value="1"/>
</dbReference>
<protein>
    <submittedName>
        <fullName evidence="5">Uncharacterized protein</fullName>
    </submittedName>
</protein>
<sequence>MPHKNLQKRNSSGVNRSASTVDVVALEKAYGNSTSDTHSDVDENAVHWRGEETVNDQCVTGSKLINGAKSGDLPTLLVSLFAGADVNSFVDGTTPLHIAIKMGNATVVEFLLLNGAKITLADAHGDTALHIAAREGRTLEACLLMKRGADKDLINSRGETPMQIAIDGKHADIVTLFRIHKMRDELSEEFDNPMNKTVEEIINDITKGATKAATLR</sequence>
<dbReference type="InterPro" id="IPR036770">
    <property type="entry name" value="Ankyrin_rpt-contain_sf"/>
</dbReference>
<dbReference type="InterPro" id="IPR002110">
    <property type="entry name" value="Ankyrin_rpt"/>
</dbReference>
<evidence type="ECO:0000256" key="1">
    <source>
        <dbReference type="ARBA" id="ARBA00022723"/>
    </source>
</evidence>
<dbReference type="PROSITE" id="PS50297">
    <property type="entry name" value="ANK_REP_REGION"/>
    <property type="match status" value="2"/>
</dbReference>
<dbReference type="SMART" id="SM00248">
    <property type="entry name" value="ANK"/>
    <property type="match status" value="3"/>
</dbReference>
<dbReference type="PANTHER" id="PTHR23180:SF399">
    <property type="entry name" value="BLOWN FUSE, ISOFORM A-RELATED"/>
    <property type="match status" value="1"/>
</dbReference>
<evidence type="ECO:0000256" key="3">
    <source>
        <dbReference type="PROSITE-ProRule" id="PRU00023"/>
    </source>
</evidence>
<keyword evidence="2" id="KW-0862">Zinc</keyword>
<dbReference type="InterPro" id="IPR045258">
    <property type="entry name" value="ACAP1/2/3-like"/>
</dbReference>
<keyword evidence="1" id="KW-0479">Metal-binding</keyword>
<name>A0AAF3EIJ8_9BILA</name>
<reference evidence="5" key="1">
    <citation type="submission" date="2024-02" db="UniProtKB">
        <authorList>
            <consortium name="WormBaseParasite"/>
        </authorList>
    </citation>
    <scope>IDENTIFICATION</scope>
</reference>
<feature type="repeat" description="ANK" evidence="3">
    <location>
        <begin position="91"/>
        <end position="123"/>
    </location>
</feature>
<evidence type="ECO:0000313" key="4">
    <source>
        <dbReference type="Proteomes" id="UP000887575"/>
    </source>
</evidence>
<keyword evidence="4" id="KW-1185">Reference proteome</keyword>
<dbReference type="Proteomes" id="UP000887575">
    <property type="component" value="Unassembled WGS sequence"/>
</dbReference>
<evidence type="ECO:0000256" key="2">
    <source>
        <dbReference type="ARBA" id="ARBA00022833"/>
    </source>
</evidence>
<organism evidence="4 5">
    <name type="scientific">Mesorhabditis belari</name>
    <dbReference type="NCBI Taxonomy" id="2138241"/>
    <lineage>
        <taxon>Eukaryota</taxon>
        <taxon>Metazoa</taxon>
        <taxon>Ecdysozoa</taxon>
        <taxon>Nematoda</taxon>
        <taxon>Chromadorea</taxon>
        <taxon>Rhabditida</taxon>
        <taxon>Rhabditina</taxon>
        <taxon>Rhabditomorpha</taxon>
        <taxon>Rhabditoidea</taxon>
        <taxon>Rhabditidae</taxon>
        <taxon>Mesorhabditinae</taxon>
        <taxon>Mesorhabditis</taxon>
    </lineage>
</organism>
<proteinExistence type="predicted"/>
<dbReference type="GO" id="GO:0005096">
    <property type="term" value="F:GTPase activator activity"/>
    <property type="evidence" value="ECO:0007669"/>
    <property type="project" value="InterPro"/>
</dbReference>
<dbReference type="GO" id="GO:0046872">
    <property type="term" value="F:metal ion binding"/>
    <property type="evidence" value="ECO:0007669"/>
    <property type="project" value="UniProtKB-KW"/>
</dbReference>
<keyword evidence="3" id="KW-0040">ANK repeat</keyword>
<dbReference type="AlphaFoldDB" id="A0AAF3EIJ8"/>
<dbReference type="WBParaSite" id="MBELARI_LOCUS13801">
    <property type="protein sequence ID" value="MBELARI_LOCUS13801"/>
    <property type="gene ID" value="MBELARI_LOCUS13801"/>
</dbReference>
<evidence type="ECO:0000313" key="5">
    <source>
        <dbReference type="WBParaSite" id="MBELARI_LOCUS13801"/>
    </source>
</evidence>